<proteinExistence type="inferred from homology"/>
<dbReference type="PANTHER" id="PTHR21600:SF83">
    <property type="entry name" value="PSEUDOURIDYLATE SYNTHASE RPUSD4, MITOCHONDRIAL"/>
    <property type="match status" value="1"/>
</dbReference>
<name>A0A433SYW1_ELYCH</name>
<dbReference type="AlphaFoldDB" id="A0A433SYW1"/>
<dbReference type="Gene3D" id="3.30.2350.10">
    <property type="entry name" value="Pseudouridine synthase"/>
    <property type="match status" value="1"/>
</dbReference>
<dbReference type="EMBL" id="RQTK01000825">
    <property type="protein sequence ID" value="RUS74503.1"/>
    <property type="molecule type" value="Genomic_DNA"/>
</dbReference>
<evidence type="ECO:0000256" key="3">
    <source>
        <dbReference type="ARBA" id="ARBA00023235"/>
    </source>
</evidence>
<keyword evidence="3" id="KW-0413">Isomerase</keyword>
<reference evidence="4 5" key="1">
    <citation type="submission" date="2019-01" db="EMBL/GenBank/DDBJ databases">
        <title>A draft genome assembly of the solar-powered sea slug Elysia chlorotica.</title>
        <authorList>
            <person name="Cai H."/>
            <person name="Li Q."/>
            <person name="Fang X."/>
            <person name="Li J."/>
            <person name="Curtis N.E."/>
            <person name="Altenburger A."/>
            <person name="Shibata T."/>
            <person name="Feng M."/>
            <person name="Maeda T."/>
            <person name="Schwartz J.A."/>
            <person name="Shigenobu S."/>
            <person name="Lundholm N."/>
            <person name="Nishiyama T."/>
            <person name="Yang H."/>
            <person name="Hasebe M."/>
            <person name="Li S."/>
            <person name="Pierce S.K."/>
            <person name="Wang J."/>
        </authorList>
    </citation>
    <scope>NUCLEOTIDE SEQUENCE [LARGE SCALE GENOMIC DNA]</scope>
    <source>
        <strain evidence="4">EC2010</strain>
        <tissue evidence="4">Whole organism of an adult</tissue>
    </source>
</reference>
<sequence>GTVDIPIGEGRIGGRFRPVLRPLYRPSVHPGVKLSKAPSRAATTEYKVLSRNAKVGLVECTPLTNGVKHQLRVHLACGLNTPILGDHKYSHVARLAPQKLDTDTLALLKIRQAKVRHLALHLHLRSVILTDYKGRMIFLTTRPPAHFLDNLRSLKLQMPKK</sequence>
<evidence type="ECO:0000313" key="5">
    <source>
        <dbReference type="Proteomes" id="UP000271974"/>
    </source>
</evidence>
<feature type="non-terminal residue" evidence="4">
    <location>
        <position position="1"/>
    </location>
</feature>
<dbReference type="GO" id="GO:0001522">
    <property type="term" value="P:pseudouridine synthesis"/>
    <property type="evidence" value="ECO:0007669"/>
    <property type="project" value="InterPro"/>
</dbReference>
<organism evidence="4 5">
    <name type="scientific">Elysia chlorotica</name>
    <name type="common">Eastern emerald elysia</name>
    <name type="synonym">Sea slug</name>
    <dbReference type="NCBI Taxonomy" id="188477"/>
    <lineage>
        <taxon>Eukaryota</taxon>
        <taxon>Metazoa</taxon>
        <taxon>Spiralia</taxon>
        <taxon>Lophotrochozoa</taxon>
        <taxon>Mollusca</taxon>
        <taxon>Gastropoda</taxon>
        <taxon>Heterobranchia</taxon>
        <taxon>Euthyneura</taxon>
        <taxon>Panpulmonata</taxon>
        <taxon>Sacoglossa</taxon>
        <taxon>Placobranchoidea</taxon>
        <taxon>Plakobranchidae</taxon>
        <taxon>Elysia</taxon>
    </lineage>
</organism>
<comment type="catalytic activity">
    <reaction evidence="1">
        <text>a uridine in mRNA = a pseudouridine in mRNA</text>
        <dbReference type="Rhea" id="RHEA:56644"/>
        <dbReference type="Rhea" id="RHEA-COMP:14658"/>
        <dbReference type="Rhea" id="RHEA-COMP:14659"/>
        <dbReference type="ChEBI" id="CHEBI:65314"/>
        <dbReference type="ChEBI" id="CHEBI:65315"/>
    </reaction>
</comment>
<evidence type="ECO:0000256" key="2">
    <source>
        <dbReference type="ARBA" id="ARBA00010876"/>
    </source>
</evidence>
<dbReference type="GO" id="GO:0009982">
    <property type="term" value="F:pseudouridine synthase activity"/>
    <property type="evidence" value="ECO:0007669"/>
    <property type="project" value="InterPro"/>
</dbReference>
<gene>
    <name evidence="4" type="ORF">EGW08_017734</name>
</gene>
<dbReference type="InterPro" id="IPR050188">
    <property type="entry name" value="RluA_PseudoU_synthase"/>
</dbReference>
<evidence type="ECO:0000256" key="1">
    <source>
        <dbReference type="ARBA" id="ARBA00001166"/>
    </source>
</evidence>
<dbReference type="PANTHER" id="PTHR21600">
    <property type="entry name" value="MITOCHONDRIAL RNA PSEUDOURIDINE SYNTHASE"/>
    <property type="match status" value="1"/>
</dbReference>
<evidence type="ECO:0000313" key="4">
    <source>
        <dbReference type="EMBL" id="RUS74503.1"/>
    </source>
</evidence>
<dbReference type="OrthoDB" id="418349at2759"/>
<accession>A0A433SYW1</accession>
<dbReference type="Proteomes" id="UP000271974">
    <property type="component" value="Unassembled WGS sequence"/>
</dbReference>
<protein>
    <recommendedName>
        <fullName evidence="6">Pseudouridine synthase RsuA/RluA-like domain-containing protein</fullName>
    </recommendedName>
</protein>
<comment type="caution">
    <text evidence="4">The sequence shown here is derived from an EMBL/GenBank/DDBJ whole genome shotgun (WGS) entry which is preliminary data.</text>
</comment>
<dbReference type="STRING" id="188477.A0A433SYW1"/>
<dbReference type="GO" id="GO:0003723">
    <property type="term" value="F:RNA binding"/>
    <property type="evidence" value="ECO:0007669"/>
    <property type="project" value="InterPro"/>
</dbReference>
<evidence type="ECO:0008006" key="6">
    <source>
        <dbReference type="Google" id="ProtNLM"/>
    </source>
</evidence>
<dbReference type="SUPFAM" id="SSF55120">
    <property type="entry name" value="Pseudouridine synthase"/>
    <property type="match status" value="1"/>
</dbReference>
<dbReference type="InterPro" id="IPR020103">
    <property type="entry name" value="PsdUridine_synth_cat_dom_sf"/>
</dbReference>
<keyword evidence="5" id="KW-1185">Reference proteome</keyword>
<comment type="similarity">
    <text evidence="2">Belongs to the pseudouridine synthase RluA family.</text>
</comment>